<evidence type="ECO:0000256" key="1">
    <source>
        <dbReference type="SAM" id="Phobius"/>
    </source>
</evidence>
<feature type="transmembrane region" description="Helical" evidence="1">
    <location>
        <begin position="56"/>
        <end position="76"/>
    </location>
</feature>
<keyword evidence="3" id="KW-1185">Reference proteome</keyword>
<keyword evidence="1" id="KW-1133">Transmembrane helix</keyword>
<reference evidence="2 3" key="1">
    <citation type="submission" date="2018-07" db="EMBL/GenBank/DDBJ databases">
        <title>Rhodosalinus sp. strain E84T genomic sequence and assembly.</title>
        <authorList>
            <person name="Liu Z.-W."/>
            <person name="Lu D.-C."/>
        </authorList>
    </citation>
    <scope>NUCLEOTIDE SEQUENCE [LARGE SCALE GENOMIC DNA]</scope>
    <source>
        <strain evidence="2 3">E84</strain>
    </source>
</reference>
<dbReference type="Pfam" id="PF07332">
    <property type="entry name" value="Phage_holin_3_6"/>
    <property type="match status" value="1"/>
</dbReference>
<dbReference type="InterPro" id="IPR009937">
    <property type="entry name" value="Phage_holin_3_6"/>
</dbReference>
<evidence type="ECO:0008006" key="4">
    <source>
        <dbReference type="Google" id="ProtNLM"/>
    </source>
</evidence>
<gene>
    <name evidence="2" type="ORF">DRV85_00375</name>
</gene>
<protein>
    <recommendedName>
        <fullName evidence="4">Holin-X, holin superfamily III</fullName>
    </recommendedName>
</protein>
<dbReference type="Proteomes" id="UP000253370">
    <property type="component" value="Unassembled WGS sequence"/>
</dbReference>
<proteinExistence type="predicted"/>
<dbReference type="AlphaFoldDB" id="A0A365UDS4"/>
<keyword evidence="1" id="KW-0472">Membrane</keyword>
<name>A0A365UDS4_9RHOB</name>
<keyword evidence="1" id="KW-0812">Transmembrane</keyword>
<accession>A0A365UDS4</accession>
<evidence type="ECO:0000313" key="3">
    <source>
        <dbReference type="Proteomes" id="UP000253370"/>
    </source>
</evidence>
<evidence type="ECO:0000313" key="2">
    <source>
        <dbReference type="EMBL" id="RBI87427.1"/>
    </source>
</evidence>
<comment type="caution">
    <text evidence="2">The sequence shown here is derived from an EMBL/GenBank/DDBJ whole genome shotgun (WGS) entry which is preliminary data.</text>
</comment>
<feature type="transmembrane region" description="Helical" evidence="1">
    <location>
        <begin position="28"/>
        <end position="50"/>
    </location>
</feature>
<organism evidence="2 3">
    <name type="scientific">Rhodosalinus halophilus</name>
    <dbReference type="NCBI Taxonomy" id="2259333"/>
    <lineage>
        <taxon>Bacteria</taxon>
        <taxon>Pseudomonadati</taxon>
        <taxon>Pseudomonadota</taxon>
        <taxon>Alphaproteobacteria</taxon>
        <taxon>Rhodobacterales</taxon>
        <taxon>Paracoccaceae</taxon>
        <taxon>Rhodosalinus</taxon>
    </lineage>
</organism>
<dbReference type="RefSeq" id="WP_113287451.1">
    <property type="nucleotide sequence ID" value="NZ_QNTQ01000001.1"/>
</dbReference>
<dbReference type="EMBL" id="QNTQ01000001">
    <property type="protein sequence ID" value="RBI87427.1"/>
    <property type="molecule type" value="Genomic_DNA"/>
</dbReference>
<sequence length="136" mass="14528">MIEDLVGTLVRSQVGDLRKRKAGTLLEIAALGAVGLAVAFLFFGLFLWLSLRMEPWLAALVLCLLALTLALGLWVAGRATIRRAEEQRQQEALSGLEALELLLRPGKEGADRPETGPALVGAALAAGLVLGRSMKR</sequence>